<accession>A0ABR4ZCC7</accession>
<reference evidence="1 2" key="1">
    <citation type="journal article" date="2014" name="Int. J. Syst. Evol. Microbiol.">
        <title>Nocardia vulneris sp. nov., isolated from wounds of human patients in North America.</title>
        <authorList>
            <person name="Lasker B.A."/>
            <person name="Bell M."/>
            <person name="Klenk H.P."/>
            <person name="Sproer C."/>
            <person name="Schumann C."/>
            <person name="Schumann P."/>
            <person name="Brown J.M."/>
        </authorList>
    </citation>
    <scope>NUCLEOTIDE SEQUENCE [LARGE SCALE GENOMIC DNA]</scope>
    <source>
        <strain evidence="1 2">W9851</strain>
    </source>
</reference>
<keyword evidence="2" id="KW-1185">Reference proteome</keyword>
<dbReference type="EMBL" id="JNFP01000026">
    <property type="protein sequence ID" value="KIA63005.1"/>
    <property type="molecule type" value="Genomic_DNA"/>
</dbReference>
<evidence type="ECO:0000313" key="1">
    <source>
        <dbReference type="EMBL" id="KIA63005.1"/>
    </source>
</evidence>
<gene>
    <name evidence="1" type="ORF">FG87_21770</name>
</gene>
<sequence>MVALAAQADVEARLGRSLTTEEEGRLPGLLDEASALVEAWFHEGGCTIADPTPSNVTLVVSRMAARVLQVTDQQQPGVDSSSVTAGPFSMSRSYSASSSQGGPWINKTDRSLLRTLCAGSSAAFNVPMS</sequence>
<comment type="caution">
    <text evidence="1">The sequence shown here is derived from an EMBL/GenBank/DDBJ whole genome shotgun (WGS) entry which is preliminary data.</text>
</comment>
<evidence type="ECO:0000313" key="2">
    <source>
        <dbReference type="Proteomes" id="UP000031364"/>
    </source>
</evidence>
<proteinExistence type="predicted"/>
<organism evidence="1 2">
    <name type="scientific">Nocardia vulneris</name>
    <dbReference type="NCBI Taxonomy" id="1141657"/>
    <lineage>
        <taxon>Bacteria</taxon>
        <taxon>Bacillati</taxon>
        <taxon>Actinomycetota</taxon>
        <taxon>Actinomycetes</taxon>
        <taxon>Mycobacteriales</taxon>
        <taxon>Nocardiaceae</taxon>
        <taxon>Nocardia</taxon>
    </lineage>
</organism>
<protein>
    <recommendedName>
        <fullName evidence="3">Head-to-tail adaptor</fullName>
    </recommendedName>
</protein>
<dbReference type="Proteomes" id="UP000031364">
    <property type="component" value="Unassembled WGS sequence"/>
</dbReference>
<evidence type="ECO:0008006" key="3">
    <source>
        <dbReference type="Google" id="ProtNLM"/>
    </source>
</evidence>
<name>A0ABR4ZCC7_9NOCA</name>